<comment type="caution">
    <text evidence="1">The sequence shown here is derived from an EMBL/GenBank/DDBJ whole genome shotgun (WGS) entry which is preliminary data.</text>
</comment>
<reference evidence="1" key="1">
    <citation type="submission" date="2025-03" db="EMBL/GenBank/DDBJ databases">
        <authorList>
            <consortium name="ELIXIR-Norway"/>
            <consortium name="Elixir Norway"/>
        </authorList>
    </citation>
    <scope>NUCLEOTIDE SEQUENCE</scope>
</reference>
<evidence type="ECO:0000313" key="1">
    <source>
        <dbReference type="EMBL" id="CAM9132093.1"/>
    </source>
</evidence>
<organism evidence="1 2">
    <name type="scientific">Rangifer tarandus platyrhynchus</name>
    <name type="common">Svalbard reindeer</name>
    <dbReference type="NCBI Taxonomy" id="3082113"/>
    <lineage>
        <taxon>Eukaryota</taxon>
        <taxon>Metazoa</taxon>
        <taxon>Chordata</taxon>
        <taxon>Craniata</taxon>
        <taxon>Vertebrata</taxon>
        <taxon>Euteleostomi</taxon>
        <taxon>Mammalia</taxon>
        <taxon>Eutheria</taxon>
        <taxon>Laurasiatheria</taxon>
        <taxon>Artiodactyla</taxon>
        <taxon>Ruminantia</taxon>
        <taxon>Pecora</taxon>
        <taxon>Cervidae</taxon>
        <taxon>Odocoileinae</taxon>
        <taxon>Rangifer</taxon>
    </lineage>
</organism>
<evidence type="ECO:0000313" key="2">
    <source>
        <dbReference type="Proteomes" id="UP001162501"/>
    </source>
</evidence>
<dbReference type="EMBL" id="CATOBB020000203">
    <property type="protein sequence ID" value="CAM9132093.1"/>
    <property type="molecule type" value="Genomic_DNA"/>
</dbReference>
<proteinExistence type="predicted"/>
<sequence length="1609" mass="167569">MHGLIFETSICYWQDQPGRGASTRSRRAGRHRAQERGEGRGGPPSSSSSSSAPHPPRREPARPGGPGSRAGDAPGPGHTGNGRRALKSPSVRPPQRGGGCRAAKTRRPARGGRTGDPTGARESASERGARRGGVLVGGWGGGGGRGSRVLPPSPSPRRRRRTGGGGKAGNGSGPRQARGSEARQGAAPGSSRWGADRGGRADGQRGAPAVCGHVTPTPRNRRWRRGWPRATARGMGSKRPGGSESAARAHRGISPPEASQHRGGPAAHPERQTGLSGHTPHPRGGEGGRTPHGGLTPTATPTPRAAAGPGERSRAAYRQGPHSPHTRNPAVRQRLPPARPVPLSGLRGHCATRGRHRPTEAGRRHPREARPARSQTAGDGGGRGHRRPHARDEEEGRQRCGGAGQHTQQGLRDGGEGAVPGTRKHRDTAGPPGKPARGHTATHARGRSRDAWDAGRLNILGTRSRARRPRPGPPHHHRLWLGGEGGRDRLLLTTAAGLGEPGPTGRRAPTTPFPPGLTPRGRPRAHSTHARPPPTRQTPGGAQRDPPPTRRGEAQAAVGNKRHAAPPRGRRNHHHPPLPTEGRGGGLFCPRALAVATVATAHSGGAASGGSGTPRLPLRSLEKAFSPRARHPPHTHTPPFMLKAPLRIVARTTGDRAEADKPRAGGGGRRRGKASGPPRRGAANPSRRTARDTRPEDPHPAVRGRLHSWWCPSVNSFKFQLCNHTPPGTQRLWFPGSCPAGHGNNAAASPVGIVYGRNYDARRPPPRAGTRGGARRAPLLLLLLLRTPPSPSRARPPRRPREPGRGRPRARPHRERPTRPQEPVRPPAPEGRGMPGGEDTATGPRWADRGPDRRSGERVGAGGAAGGSVPDRGGRGRRPRRGAARNRGPGGAPGGGDRRARRRGPRGAAGRRGCGAARGRRRGGGRGGGGGGSPPPRPGARAPPPTAGGRTHAPHAPRPRARGGGAPAPAGLPGGGRDARRSWGDPREGPGSRPESPPPPAPRVPGPPRGDRPRHRGPGRSRPRPPRSRRPPTRPPRRGEAGGREESGGRAVPEPVAAHRRGGNAPGGARSPAGGRSPADPTPGPARPPPRPPRRPPPPGDGGTSGEGRREGGPRPRGRGARAAARPQPGGRARSGGQTPRRPAGRRRGTRPRGADAHTGSASGASRPPRQGESHGGRPGSGHGPRTRGRGRKAPQRRGGGGGGGAGPAGRRGNTARQGQGSERRRTGDATPHTPPNQPRGAPQPRHEARDRPQPPTTPQGPTPPEGRLRREGALEGGKDTDHGRPVASARAQIPFSPPHRRGTPPATEAGGTPRPGGSHPPPGRRAGGRAHAPHTATAHTTTAGYLERGRRARGTARPTGHRPDVGHQPPHPPHTRGRPRASALPARGARGPHRAPVRPRPGGSPRRRQATNPPTHPPETGQSPPRPPPQLAHPHGRPPPRDPARSSGRPATGPRQTSPGPAAAGGDGARRAAPHDGEPPTRHAAQPATRDRRTRTLRSAAGGGRKAAVAGATGEGSPTETLLRLLLPLDSQVRPSSQRSARAVGRPRRGRSEGLTKPSNRHSDYHRKLIGQTFEWVVAATGGVRSARGYLESPKPPAPAPRPGPGGG</sequence>
<gene>
    <name evidence="1" type="ORF">MRATA1EN22A_LOCUS28851</name>
</gene>
<protein>
    <submittedName>
        <fullName evidence="1">Uncharacterized protein</fullName>
    </submittedName>
</protein>
<dbReference type="Proteomes" id="UP001162501">
    <property type="component" value="Unassembled WGS sequence"/>
</dbReference>
<name>A0ACB1KE48_RANTA</name>
<accession>A0ACB1KE48</accession>